<dbReference type="Proteomes" id="UP000606463">
    <property type="component" value="Unassembled WGS sequence"/>
</dbReference>
<evidence type="ECO:0000313" key="8">
    <source>
        <dbReference type="Proteomes" id="UP000606463"/>
    </source>
</evidence>
<evidence type="ECO:0000256" key="4">
    <source>
        <dbReference type="ARBA" id="ARBA00022825"/>
    </source>
</evidence>
<dbReference type="NCBIfam" id="TIGR00706">
    <property type="entry name" value="SppA_dom"/>
    <property type="match status" value="1"/>
</dbReference>
<protein>
    <submittedName>
        <fullName evidence="7">Signal peptide peptidase SppA</fullName>
    </submittedName>
</protein>
<dbReference type="Gene3D" id="3.90.226.10">
    <property type="entry name" value="2-enoyl-CoA Hydratase, Chain A, domain 1"/>
    <property type="match status" value="2"/>
</dbReference>
<evidence type="ECO:0000256" key="1">
    <source>
        <dbReference type="ARBA" id="ARBA00008683"/>
    </source>
</evidence>
<dbReference type="GO" id="GO:0008236">
    <property type="term" value="F:serine-type peptidase activity"/>
    <property type="evidence" value="ECO:0007669"/>
    <property type="project" value="UniProtKB-KW"/>
</dbReference>
<evidence type="ECO:0000256" key="5">
    <source>
        <dbReference type="SAM" id="Phobius"/>
    </source>
</evidence>
<dbReference type="PANTHER" id="PTHR42987">
    <property type="entry name" value="PEPTIDASE S49"/>
    <property type="match status" value="1"/>
</dbReference>
<name>A0A9D0YN77_AQUAO</name>
<keyword evidence="5" id="KW-0812">Transmembrane</keyword>
<evidence type="ECO:0000256" key="3">
    <source>
        <dbReference type="ARBA" id="ARBA00022801"/>
    </source>
</evidence>
<dbReference type="EMBL" id="DQVE01000005">
    <property type="protein sequence ID" value="HIP97851.1"/>
    <property type="molecule type" value="Genomic_DNA"/>
</dbReference>
<dbReference type="PANTHER" id="PTHR42987:SF7">
    <property type="entry name" value="SIGNAL PEPTIDE PEPTIDASE SPPA-RELATED"/>
    <property type="match status" value="1"/>
</dbReference>
<comment type="similarity">
    <text evidence="1">Belongs to the peptidase S49 family.</text>
</comment>
<keyword evidence="3" id="KW-0378">Hydrolase</keyword>
<keyword evidence="4" id="KW-0720">Serine protease</keyword>
<dbReference type="InterPro" id="IPR047272">
    <property type="entry name" value="S49_SppA_C"/>
</dbReference>
<gene>
    <name evidence="7" type="primary">sppA</name>
    <name evidence="7" type="ORF">EYH37_00570</name>
</gene>
<dbReference type="Pfam" id="PF01343">
    <property type="entry name" value="Peptidase_S49"/>
    <property type="match status" value="1"/>
</dbReference>
<sequence length="290" mass="31898">MGFIKKLFCWVSGIFLVTFVGLMGLGLWLKSKLPTTDKVALIRVEGVITTADEILRRLKKVEEDKTIKALVLRVNSPGGAVGSAQEIYRELIRIRDEYKKPVVVSMGNVAASGGLYISLPANVILAEGGTITGSIGVILQKLEVKKLADKIGIEVEIIKTGKFKDVLNPFREMTPEEKEYLLKLEEDVLNQFKLAIEENRKGKLKVKVDQIADGRIFSGQQALELGLIDKLGNLEDAIAEAGKLAGIKGKPVVVELKREQPLVKRILGTDLKALSFLDGSTTIGVYYLMY</sequence>
<feature type="domain" description="Peptidase S49" evidence="6">
    <location>
        <begin position="98"/>
        <end position="247"/>
    </location>
</feature>
<dbReference type="GO" id="GO:0006508">
    <property type="term" value="P:proteolysis"/>
    <property type="evidence" value="ECO:0007669"/>
    <property type="project" value="UniProtKB-KW"/>
</dbReference>
<keyword evidence="5" id="KW-0472">Membrane</keyword>
<organism evidence="7 8">
    <name type="scientific">Aquifex aeolicus</name>
    <dbReference type="NCBI Taxonomy" id="63363"/>
    <lineage>
        <taxon>Bacteria</taxon>
        <taxon>Pseudomonadati</taxon>
        <taxon>Aquificota</taxon>
        <taxon>Aquificia</taxon>
        <taxon>Aquificales</taxon>
        <taxon>Aquificaceae</taxon>
        <taxon>Aquifex</taxon>
    </lineage>
</organism>
<reference evidence="7" key="1">
    <citation type="journal article" date="2020" name="ISME J.">
        <title>Gammaproteobacteria mediating utilization of methyl-, sulfur- and petroleum organic compounds in deep ocean hydrothermal plumes.</title>
        <authorList>
            <person name="Zhou Z."/>
            <person name="Liu Y."/>
            <person name="Pan J."/>
            <person name="Cron B.R."/>
            <person name="Toner B.M."/>
            <person name="Anantharaman K."/>
            <person name="Breier J.A."/>
            <person name="Dick G.J."/>
            <person name="Li M."/>
        </authorList>
    </citation>
    <scope>NUCLEOTIDE SEQUENCE</scope>
    <source>
        <strain evidence="7">SZUA-1501</strain>
    </source>
</reference>
<dbReference type="InterPro" id="IPR029045">
    <property type="entry name" value="ClpP/crotonase-like_dom_sf"/>
</dbReference>
<evidence type="ECO:0000313" key="7">
    <source>
        <dbReference type="EMBL" id="HIP97851.1"/>
    </source>
</evidence>
<keyword evidence="2" id="KW-0645">Protease</keyword>
<dbReference type="InterPro" id="IPR002142">
    <property type="entry name" value="Peptidase_S49"/>
</dbReference>
<evidence type="ECO:0000259" key="6">
    <source>
        <dbReference type="Pfam" id="PF01343"/>
    </source>
</evidence>
<keyword evidence="5" id="KW-1133">Transmembrane helix</keyword>
<dbReference type="InterPro" id="IPR004635">
    <property type="entry name" value="Pept_S49_SppA"/>
</dbReference>
<accession>A0A9D0YN77</accession>
<dbReference type="AlphaFoldDB" id="A0A9D0YN77"/>
<comment type="caution">
    <text evidence="7">The sequence shown here is derived from an EMBL/GenBank/DDBJ whole genome shotgun (WGS) entry which is preliminary data.</text>
</comment>
<proteinExistence type="inferred from homology"/>
<dbReference type="CDD" id="cd07023">
    <property type="entry name" value="S49_Sppa_N_C"/>
    <property type="match status" value="1"/>
</dbReference>
<dbReference type="SUPFAM" id="SSF52096">
    <property type="entry name" value="ClpP/crotonase"/>
    <property type="match status" value="1"/>
</dbReference>
<feature type="transmembrane region" description="Helical" evidence="5">
    <location>
        <begin position="7"/>
        <end position="29"/>
    </location>
</feature>
<evidence type="ECO:0000256" key="2">
    <source>
        <dbReference type="ARBA" id="ARBA00022670"/>
    </source>
</evidence>